<proteinExistence type="predicted"/>
<feature type="compositionally biased region" description="Basic residues" evidence="1">
    <location>
        <begin position="85"/>
        <end position="94"/>
    </location>
</feature>
<evidence type="ECO:0000313" key="2">
    <source>
        <dbReference type="EMBL" id="KAG6378595.1"/>
    </source>
</evidence>
<keyword evidence="3" id="KW-1185">Reference proteome</keyword>
<comment type="caution">
    <text evidence="2">The sequence shown here is derived from an EMBL/GenBank/DDBJ whole genome shotgun (WGS) entry which is preliminary data.</text>
</comment>
<evidence type="ECO:0000256" key="1">
    <source>
        <dbReference type="SAM" id="MobiDB-lite"/>
    </source>
</evidence>
<gene>
    <name evidence="2" type="ORF">JVT61DRAFT_12862</name>
</gene>
<sequence>MPLITRGRLSVQRVSAKCWDVIQTMAEQGDWDNISFEKKKASKTRHPVDGARPTTRHQRMERLADAAIRDDATKQPEEQVTHQANTRRGRKRKASTSVSPENEALPRRESLRRKR</sequence>
<feature type="compositionally biased region" description="Basic and acidic residues" evidence="1">
    <location>
        <begin position="58"/>
        <end position="80"/>
    </location>
</feature>
<name>A0A8I2YU69_9AGAM</name>
<evidence type="ECO:0000313" key="3">
    <source>
        <dbReference type="Proteomes" id="UP000683000"/>
    </source>
</evidence>
<dbReference type="EMBL" id="JAGFBS010000006">
    <property type="protein sequence ID" value="KAG6378595.1"/>
    <property type="molecule type" value="Genomic_DNA"/>
</dbReference>
<dbReference type="AlphaFoldDB" id="A0A8I2YU69"/>
<dbReference type="Gene3D" id="3.10.590.10">
    <property type="entry name" value="ph1033 like domains"/>
    <property type="match status" value="1"/>
</dbReference>
<feature type="region of interest" description="Disordered" evidence="1">
    <location>
        <begin position="36"/>
        <end position="115"/>
    </location>
</feature>
<dbReference type="OrthoDB" id="2687060at2759"/>
<reference evidence="2" key="1">
    <citation type="submission" date="2021-03" db="EMBL/GenBank/DDBJ databases">
        <title>Evolutionary innovations through gain and loss of genes in the ectomycorrhizal Boletales.</title>
        <authorList>
            <person name="Wu G."/>
            <person name="Miyauchi S."/>
            <person name="Morin E."/>
            <person name="Yang Z.-L."/>
            <person name="Xu J."/>
            <person name="Martin F.M."/>
        </authorList>
    </citation>
    <scope>NUCLEOTIDE SEQUENCE</scope>
    <source>
        <strain evidence="2">BR01</strain>
    </source>
</reference>
<accession>A0A8I2YU69</accession>
<organism evidence="2 3">
    <name type="scientific">Boletus reticuloceps</name>
    <dbReference type="NCBI Taxonomy" id="495285"/>
    <lineage>
        <taxon>Eukaryota</taxon>
        <taxon>Fungi</taxon>
        <taxon>Dikarya</taxon>
        <taxon>Basidiomycota</taxon>
        <taxon>Agaricomycotina</taxon>
        <taxon>Agaricomycetes</taxon>
        <taxon>Agaricomycetidae</taxon>
        <taxon>Boletales</taxon>
        <taxon>Boletineae</taxon>
        <taxon>Boletaceae</taxon>
        <taxon>Boletoideae</taxon>
        <taxon>Boletus</taxon>
    </lineage>
</organism>
<protein>
    <submittedName>
        <fullName evidence="2">Uncharacterized protein</fullName>
    </submittedName>
</protein>
<dbReference type="Proteomes" id="UP000683000">
    <property type="component" value="Unassembled WGS sequence"/>
</dbReference>